<dbReference type="SUPFAM" id="SSF88723">
    <property type="entry name" value="PIN domain-like"/>
    <property type="match status" value="1"/>
</dbReference>
<name>A0ABU5I7J7_9HYPH</name>
<feature type="domain" description="PIN" evidence="1">
    <location>
        <begin position="5"/>
        <end position="82"/>
    </location>
</feature>
<evidence type="ECO:0000259" key="1">
    <source>
        <dbReference type="Pfam" id="PF01850"/>
    </source>
</evidence>
<protein>
    <submittedName>
        <fullName evidence="2">PIN domain-containing protein</fullName>
    </submittedName>
</protein>
<evidence type="ECO:0000313" key="3">
    <source>
        <dbReference type="Proteomes" id="UP001294412"/>
    </source>
</evidence>
<proteinExistence type="predicted"/>
<dbReference type="InterPro" id="IPR002716">
    <property type="entry name" value="PIN_dom"/>
</dbReference>
<dbReference type="Pfam" id="PF01850">
    <property type="entry name" value="PIN"/>
    <property type="match status" value="1"/>
</dbReference>
<dbReference type="Proteomes" id="UP001294412">
    <property type="component" value="Unassembled WGS sequence"/>
</dbReference>
<gene>
    <name evidence="2" type="ORF">U0C82_18665</name>
</gene>
<dbReference type="EMBL" id="JAXLPB010000013">
    <property type="protein sequence ID" value="MDY8111145.1"/>
    <property type="molecule type" value="Genomic_DNA"/>
</dbReference>
<dbReference type="Gene3D" id="3.40.50.1010">
    <property type="entry name" value="5'-nuclease"/>
    <property type="match status" value="1"/>
</dbReference>
<dbReference type="RefSeq" id="WP_322189315.1">
    <property type="nucleotide sequence ID" value="NZ_JAXLPB010000013.1"/>
</dbReference>
<comment type="caution">
    <text evidence="2">The sequence shown here is derived from an EMBL/GenBank/DDBJ whole genome shotgun (WGS) entry which is preliminary data.</text>
</comment>
<sequence>MIACVIDTSAILAYAFAERGAANVERWIDGGAAASTLTVQEAVSKLCQSGKSRNEAEDLILSLGLVIQDLDLDLAFSAGAMFDLTKPYGLSHGIAPASPSDRSFPFRWLPPIRRGRRSRPISD</sequence>
<dbReference type="InterPro" id="IPR029060">
    <property type="entry name" value="PIN-like_dom_sf"/>
</dbReference>
<reference evidence="2 3" key="1">
    <citation type="submission" date="2023-12" db="EMBL/GenBank/DDBJ databases">
        <title>Description of Novel Strain Fulvimarina sp. 2208YS6-2-32 isolated from Uroteuthis (Photololigo) edulis.</title>
        <authorList>
            <person name="Park J.-S."/>
        </authorList>
    </citation>
    <scope>NUCLEOTIDE SEQUENCE [LARGE SCALE GENOMIC DNA]</scope>
    <source>
        <strain evidence="2 3">2208YS6-2-32</strain>
    </source>
</reference>
<keyword evidence="3" id="KW-1185">Reference proteome</keyword>
<organism evidence="2 3">
    <name type="scientific">Fulvimarina uroteuthidis</name>
    <dbReference type="NCBI Taxonomy" id="3098149"/>
    <lineage>
        <taxon>Bacteria</taxon>
        <taxon>Pseudomonadati</taxon>
        <taxon>Pseudomonadota</taxon>
        <taxon>Alphaproteobacteria</taxon>
        <taxon>Hyphomicrobiales</taxon>
        <taxon>Aurantimonadaceae</taxon>
        <taxon>Fulvimarina</taxon>
    </lineage>
</organism>
<accession>A0ABU5I7J7</accession>
<evidence type="ECO:0000313" key="2">
    <source>
        <dbReference type="EMBL" id="MDY8111145.1"/>
    </source>
</evidence>